<dbReference type="InterPro" id="IPR023365">
    <property type="entry name" value="Sortase_dom-sf"/>
</dbReference>
<evidence type="ECO:0008006" key="5">
    <source>
        <dbReference type="Google" id="ProtNLM"/>
    </source>
</evidence>
<dbReference type="SUPFAM" id="SSF63817">
    <property type="entry name" value="Sortase"/>
    <property type="match status" value="1"/>
</dbReference>
<dbReference type="CDD" id="cd05829">
    <property type="entry name" value="Sortase_F"/>
    <property type="match status" value="1"/>
</dbReference>
<evidence type="ECO:0000256" key="1">
    <source>
        <dbReference type="ARBA" id="ARBA00022801"/>
    </source>
</evidence>
<keyword evidence="2" id="KW-0732">Signal</keyword>
<dbReference type="Gene3D" id="2.40.260.10">
    <property type="entry name" value="Sortase"/>
    <property type="match status" value="1"/>
</dbReference>
<keyword evidence="4" id="KW-1185">Reference proteome</keyword>
<comment type="caution">
    <text evidence="3">The sequence shown here is derived from an EMBL/GenBank/DDBJ whole genome shotgun (WGS) entry which is preliminary data.</text>
</comment>
<protein>
    <recommendedName>
        <fullName evidence="5">Class F sortase</fullName>
    </recommendedName>
</protein>
<dbReference type="RefSeq" id="WP_191277544.1">
    <property type="nucleotide sequence ID" value="NZ_BNAD01000001.1"/>
</dbReference>
<sequence>MRRLVVAVLAALVVAVGLGSAPAGAGPVTTVEREAALGRLSIPAIGVNAGIIPVGVTKAGHLAIGRSVRDVYRWKHGVLPGQQGSAVLAGHTWSKGPGVFDNLGRLRPGNIVVVGENRFEVTRVRKVTGMSRQAVAGLFSDRGKPRLVLITCGDRNDLTGVYRTRIIVNARLVRRR</sequence>
<name>A0ABQ3HDI5_9ACTN</name>
<dbReference type="Proteomes" id="UP000597341">
    <property type="component" value="Unassembled WGS sequence"/>
</dbReference>
<gene>
    <name evidence="3" type="ORF">GCM10011376_02520</name>
</gene>
<dbReference type="InterPro" id="IPR005754">
    <property type="entry name" value="Sortase"/>
</dbReference>
<evidence type="ECO:0000313" key="4">
    <source>
        <dbReference type="Proteomes" id="UP000597341"/>
    </source>
</evidence>
<evidence type="ECO:0000256" key="2">
    <source>
        <dbReference type="SAM" id="SignalP"/>
    </source>
</evidence>
<dbReference type="Pfam" id="PF04203">
    <property type="entry name" value="Sortase"/>
    <property type="match status" value="1"/>
</dbReference>
<dbReference type="EMBL" id="BNAD01000001">
    <property type="protein sequence ID" value="GHE15241.1"/>
    <property type="molecule type" value="Genomic_DNA"/>
</dbReference>
<evidence type="ECO:0000313" key="3">
    <source>
        <dbReference type="EMBL" id="GHE15241.1"/>
    </source>
</evidence>
<keyword evidence="1" id="KW-0378">Hydrolase</keyword>
<feature type="chain" id="PRO_5046969743" description="Class F sortase" evidence="2">
    <location>
        <begin position="26"/>
        <end position="176"/>
    </location>
</feature>
<proteinExistence type="predicted"/>
<reference evidence="4" key="1">
    <citation type="journal article" date="2019" name="Int. J. Syst. Evol. Microbiol.">
        <title>The Global Catalogue of Microorganisms (GCM) 10K type strain sequencing project: providing services to taxonomists for standard genome sequencing and annotation.</title>
        <authorList>
            <consortium name="The Broad Institute Genomics Platform"/>
            <consortium name="The Broad Institute Genome Sequencing Center for Infectious Disease"/>
            <person name="Wu L."/>
            <person name="Ma J."/>
        </authorList>
    </citation>
    <scope>NUCLEOTIDE SEQUENCE [LARGE SCALE GENOMIC DNA]</scope>
    <source>
        <strain evidence="4">CGMCC 1.12791</strain>
    </source>
</reference>
<accession>A0ABQ3HDI5</accession>
<dbReference type="InterPro" id="IPR042001">
    <property type="entry name" value="Sortase_F"/>
</dbReference>
<organism evidence="3 4">
    <name type="scientific">Nocardioides flavus</name>
    <name type="common">ex Wang et al. 2016</name>
    <dbReference type="NCBI Taxonomy" id="2058780"/>
    <lineage>
        <taxon>Bacteria</taxon>
        <taxon>Bacillati</taxon>
        <taxon>Actinomycetota</taxon>
        <taxon>Actinomycetes</taxon>
        <taxon>Propionibacteriales</taxon>
        <taxon>Nocardioidaceae</taxon>
        <taxon>Nocardioides</taxon>
    </lineage>
</organism>
<feature type="signal peptide" evidence="2">
    <location>
        <begin position="1"/>
        <end position="25"/>
    </location>
</feature>